<dbReference type="Pfam" id="PF00691">
    <property type="entry name" value="OmpA"/>
    <property type="match status" value="1"/>
</dbReference>
<dbReference type="CDD" id="cd07185">
    <property type="entry name" value="OmpA_C-like"/>
    <property type="match status" value="1"/>
</dbReference>
<keyword evidence="8" id="KW-0998">Cell outer membrane</keyword>
<dbReference type="GO" id="GO:0046930">
    <property type="term" value="C:pore complex"/>
    <property type="evidence" value="ECO:0007669"/>
    <property type="project" value="UniProtKB-KW"/>
</dbReference>
<dbReference type="InterPro" id="IPR050330">
    <property type="entry name" value="Bact_OuterMem_StrucFunc"/>
</dbReference>
<organism evidence="12">
    <name type="scientific">Acidicaldus sp</name>
    <dbReference type="NCBI Taxonomy" id="1872105"/>
    <lineage>
        <taxon>Bacteria</taxon>
        <taxon>Pseudomonadati</taxon>
        <taxon>Pseudomonadota</taxon>
        <taxon>Alphaproteobacteria</taxon>
        <taxon>Acetobacterales</taxon>
        <taxon>Acetobacteraceae</taxon>
        <taxon>Acidicaldus</taxon>
    </lineage>
</organism>
<feature type="signal peptide" evidence="10">
    <location>
        <begin position="1"/>
        <end position="23"/>
    </location>
</feature>
<dbReference type="PANTHER" id="PTHR30329:SF21">
    <property type="entry name" value="LIPOPROTEIN YIAD-RELATED"/>
    <property type="match status" value="1"/>
</dbReference>
<gene>
    <name evidence="12" type="ORF">ENY07_12535</name>
</gene>
<evidence type="ECO:0000256" key="6">
    <source>
        <dbReference type="ARBA" id="ARBA00023114"/>
    </source>
</evidence>
<evidence type="ECO:0000256" key="4">
    <source>
        <dbReference type="ARBA" id="ARBA00022692"/>
    </source>
</evidence>
<keyword evidence="3" id="KW-1134">Transmembrane beta strand</keyword>
<dbReference type="InterPro" id="IPR006664">
    <property type="entry name" value="OMP_bac"/>
</dbReference>
<keyword evidence="5" id="KW-0406">Ion transport</keyword>
<evidence type="ECO:0000313" key="12">
    <source>
        <dbReference type="EMBL" id="HGC44028.1"/>
    </source>
</evidence>
<dbReference type="AlphaFoldDB" id="A0A8J4HD73"/>
<reference evidence="12" key="1">
    <citation type="journal article" date="2020" name="mSystems">
        <title>Genome- and Community-Level Interaction Insights into Carbon Utilization and Element Cycling Functions of Hydrothermarchaeota in Hydrothermal Sediment.</title>
        <authorList>
            <person name="Zhou Z."/>
            <person name="Liu Y."/>
            <person name="Xu W."/>
            <person name="Pan J."/>
            <person name="Luo Z.H."/>
            <person name="Li M."/>
        </authorList>
    </citation>
    <scope>NUCLEOTIDE SEQUENCE</scope>
    <source>
        <strain evidence="12">SpSt-997</strain>
    </source>
</reference>
<dbReference type="GO" id="GO:0009279">
    <property type="term" value="C:cell outer membrane"/>
    <property type="evidence" value="ECO:0007669"/>
    <property type="project" value="UniProtKB-SubCell"/>
</dbReference>
<evidence type="ECO:0000256" key="10">
    <source>
        <dbReference type="SAM" id="SignalP"/>
    </source>
</evidence>
<dbReference type="PANTHER" id="PTHR30329">
    <property type="entry name" value="STATOR ELEMENT OF FLAGELLAR MOTOR COMPLEX"/>
    <property type="match status" value="1"/>
</dbReference>
<evidence type="ECO:0000256" key="7">
    <source>
        <dbReference type="ARBA" id="ARBA00023136"/>
    </source>
</evidence>
<keyword evidence="2" id="KW-0813">Transport</keyword>
<comment type="subcellular location">
    <subcellularLocation>
        <location evidence="1">Cell outer membrane</location>
        <topology evidence="1">Multi-pass membrane protein</topology>
    </subcellularLocation>
</comment>
<dbReference type="PROSITE" id="PS51123">
    <property type="entry name" value="OMPA_2"/>
    <property type="match status" value="1"/>
</dbReference>
<dbReference type="Gene3D" id="2.40.160.20">
    <property type="match status" value="1"/>
</dbReference>
<feature type="chain" id="PRO_5035310482" evidence="10">
    <location>
        <begin position="24"/>
        <end position="374"/>
    </location>
</feature>
<keyword evidence="4" id="KW-0812">Transmembrane</keyword>
<proteinExistence type="predicted"/>
<dbReference type="InterPro" id="IPR036737">
    <property type="entry name" value="OmpA-like_sf"/>
</dbReference>
<dbReference type="Gene3D" id="3.30.1330.60">
    <property type="entry name" value="OmpA-like domain"/>
    <property type="match status" value="1"/>
</dbReference>
<accession>A0A8J4HD73</accession>
<evidence type="ECO:0000256" key="3">
    <source>
        <dbReference type="ARBA" id="ARBA00022452"/>
    </source>
</evidence>
<evidence type="ECO:0000256" key="5">
    <source>
        <dbReference type="ARBA" id="ARBA00023065"/>
    </source>
</evidence>
<dbReference type="GO" id="GO:0006811">
    <property type="term" value="P:monoatomic ion transport"/>
    <property type="evidence" value="ECO:0007669"/>
    <property type="project" value="UniProtKB-KW"/>
</dbReference>
<dbReference type="GO" id="GO:0015288">
    <property type="term" value="F:porin activity"/>
    <property type="evidence" value="ECO:0007669"/>
    <property type="project" value="UniProtKB-KW"/>
</dbReference>
<evidence type="ECO:0000256" key="2">
    <source>
        <dbReference type="ARBA" id="ARBA00022448"/>
    </source>
</evidence>
<protein>
    <submittedName>
        <fullName evidence="12">OmpA family protein</fullName>
    </submittedName>
</protein>
<dbReference type="InterPro" id="IPR011250">
    <property type="entry name" value="OMP/PagP_B-barrel"/>
</dbReference>
<sequence>MRLQRAPLLGLVVLLLAPCAAVAQPIEGLYIAGAAGANLLMDQPITPSASLGAMGGGDLRYNVGQAFVGGIGYGIGHGVRFELDGDDLMNTLTTRGGAALPSSAKGTTQNYGAMANVLFDLDIGSRYVFPYFGVGLGYQWTGFGDLRVATPSTGASFTGNGTAGGLAGDGIFGLAFPVPGLPGLSITTEYRFLGVIGPEHFGTTLTPAGGAPHPIGTQEVSDNLNQMFLLGVRYAFSVKPPPPPPSATPAATSAPAPAPARSYLVFFDWDKADLTDRAKQIIAEAASASTHVQHTRIEVNGYADRTGTARANQTLSRQRAEAVAAELVRDGVAREAIDIAAFGETHPLVATAAGVREAQNRRVEIVIGAGGGKS</sequence>
<keyword evidence="6" id="KW-0626">Porin</keyword>
<dbReference type="EMBL" id="DTQM01000237">
    <property type="protein sequence ID" value="HGC44028.1"/>
    <property type="molecule type" value="Genomic_DNA"/>
</dbReference>
<comment type="caution">
    <text evidence="12">The sequence shown here is derived from an EMBL/GenBank/DDBJ whole genome shotgun (WGS) entry which is preliminary data.</text>
</comment>
<evidence type="ECO:0000256" key="8">
    <source>
        <dbReference type="ARBA" id="ARBA00023237"/>
    </source>
</evidence>
<evidence type="ECO:0000256" key="1">
    <source>
        <dbReference type="ARBA" id="ARBA00004571"/>
    </source>
</evidence>
<evidence type="ECO:0000256" key="9">
    <source>
        <dbReference type="PROSITE-ProRule" id="PRU00473"/>
    </source>
</evidence>
<dbReference type="InterPro" id="IPR006665">
    <property type="entry name" value="OmpA-like"/>
</dbReference>
<feature type="domain" description="OmpA-like" evidence="11">
    <location>
        <begin position="254"/>
        <end position="371"/>
    </location>
</feature>
<dbReference type="SUPFAM" id="SSF56925">
    <property type="entry name" value="OMPA-like"/>
    <property type="match status" value="1"/>
</dbReference>
<keyword evidence="10" id="KW-0732">Signal</keyword>
<evidence type="ECO:0000259" key="11">
    <source>
        <dbReference type="PROSITE" id="PS51123"/>
    </source>
</evidence>
<dbReference type="PRINTS" id="PR01021">
    <property type="entry name" value="OMPADOMAIN"/>
</dbReference>
<dbReference type="SUPFAM" id="SSF103088">
    <property type="entry name" value="OmpA-like"/>
    <property type="match status" value="1"/>
</dbReference>
<name>A0A8J4HD73_9PROT</name>
<keyword evidence="7 9" id="KW-0472">Membrane</keyword>